<proteinExistence type="predicted"/>
<comment type="caution">
    <text evidence="2">The sequence shown here is derived from an EMBL/GenBank/DDBJ whole genome shotgun (WGS) entry which is preliminary data.</text>
</comment>
<dbReference type="RefSeq" id="XP_056485604.1">
    <property type="nucleotide sequence ID" value="XM_056634984.1"/>
</dbReference>
<sequence length="92" mass="10093">MPVEKFVHVFQALRNLGRRHKGGSLRSLPRPEPGRDPPLTTGRGSGVVSAIVMVDQDGRNALLVQPGSGPKNHDPDTEAKRESKSQFRGKKR</sequence>
<evidence type="ECO:0000313" key="2">
    <source>
        <dbReference type="EMBL" id="KAJ5387806.1"/>
    </source>
</evidence>
<dbReference type="Proteomes" id="UP001147747">
    <property type="component" value="Unassembled WGS sequence"/>
</dbReference>
<reference evidence="2" key="2">
    <citation type="journal article" date="2023" name="IMA Fungus">
        <title>Comparative genomic study of the Penicillium genus elucidates a diverse pangenome and 15 lateral gene transfer events.</title>
        <authorList>
            <person name="Petersen C."/>
            <person name="Sorensen T."/>
            <person name="Nielsen M.R."/>
            <person name="Sondergaard T.E."/>
            <person name="Sorensen J.L."/>
            <person name="Fitzpatrick D.A."/>
            <person name="Frisvad J.C."/>
            <person name="Nielsen K.L."/>
        </authorList>
    </citation>
    <scope>NUCLEOTIDE SEQUENCE</scope>
    <source>
        <strain evidence="2">IBT 29677</strain>
    </source>
</reference>
<dbReference type="GeneID" id="81373964"/>
<protein>
    <submittedName>
        <fullName evidence="2">Uncharacterized protein</fullName>
    </submittedName>
</protein>
<reference evidence="2" key="1">
    <citation type="submission" date="2022-12" db="EMBL/GenBank/DDBJ databases">
        <authorList>
            <person name="Petersen C."/>
        </authorList>
    </citation>
    <scope>NUCLEOTIDE SEQUENCE</scope>
    <source>
        <strain evidence="2">IBT 29677</strain>
    </source>
</reference>
<feature type="compositionally biased region" description="Basic and acidic residues" evidence="1">
    <location>
        <begin position="71"/>
        <end position="85"/>
    </location>
</feature>
<evidence type="ECO:0000313" key="3">
    <source>
        <dbReference type="Proteomes" id="UP001147747"/>
    </source>
</evidence>
<dbReference type="AlphaFoldDB" id="A0A9W9VR47"/>
<evidence type="ECO:0000256" key="1">
    <source>
        <dbReference type="SAM" id="MobiDB-lite"/>
    </source>
</evidence>
<feature type="region of interest" description="Disordered" evidence="1">
    <location>
        <begin position="17"/>
        <end position="46"/>
    </location>
</feature>
<accession>A0A9W9VR47</accession>
<keyword evidence="3" id="KW-1185">Reference proteome</keyword>
<gene>
    <name evidence="2" type="ORF">N7509_010347</name>
</gene>
<name>A0A9W9VR47_9EURO</name>
<dbReference type="EMBL" id="JAPZBU010000009">
    <property type="protein sequence ID" value="KAJ5387806.1"/>
    <property type="molecule type" value="Genomic_DNA"/>
</dbReference>
<organism evidence="2 3">
    <name type="scientific">Penicillium cosmopolitanum</name>
    <dbReference type="NCBI Taxonomy" id="1131564"/>
    <lineage>
        <taxon>Eukaryota</taxon>
        <taxon>Fungi</taxon>
        <taxon>Dikarya</taxon>
        <taxon>Ascomycota</taxon>
        <taxon>Pezizomycotina</taxon>
        <taxon>Eurotiomycetes</taxon>
        <taxon>Eurotiomycetidae</taxon>
        <taxon>Eurotiales</taxon>
        <taxon>Aspergillaceae</taxon>
        <taxon>Penicillium</taxon>
    </lineage>
</organism>
<feature type="region of interest" description="Disordered" evidence="1">
    <location>
        <begin position="58"/>
        <end position="92"/>
    </location>
</feature>